<name>A0A926ZIU5_9CYAN</name>
<dbReference type="PANTHER" id="PTHR36973">
    <property type="entry name" value="SLL1456 PROTEIN-RELATED"/>
    <property type="match status" value="1"/>
</dbReference>
<dbReference type="AlphaFoldDB" id="A0A926ZIU5"/>
<dbReference type="InterPro" id="IPR029063">
    <property type="entry name" value="SAM-dependent_MTases_sf"/>
</dbReference>
<dbReference type="GO" id="GO:0008171">
    <property type="term" value="F:O-methyltransferase activity"/>
    <property type="evidence" value="ECO:0007669"/>
    <property type="project" value="TreeGrafter"/>
</dbReference>
<accession>A0A926ZIU5</accession>
<feature type="domain" description="Methyltransferase FkbM" evidence="1">
    <location>
        <begin position="79"/>
        <end position="205"/>
    </location>
</feature>
<keyword evidence="2" id="KW-0808">Transferase</keyword>
<reference evidence="2" key="1">
    <citation type="journal article" date="2015" name="ISME J.">
        <title>Draft Genome Sequence of Streptomyces incarnatus NRRL8089, which Produces the Nucleoside Antibiotic Sinefungin.</title>
        <authorList>
            <person name="Oshima K."/>
            <person name="Hattori M."/>
            <person name="Shimizu H."/>
            <person name="Fukuda K."/>
            <person name="Nemoto M."/>
            <person name="Inagaki K."/>
            <person name="Tamura T."/>
        </authorList>
    </citation>
    <scope>NUCLEOTIDE SEQUENCE</scope>
    <source>
        <strain evidence="2">FACHB-1375</strain>
    </source>
</reference>
<keyword evidence="2" id="KW-0489">Methyltransferase</keyword>
<dbReference type="NCBIfam" id="TIGR01444">
    <property type="entry name" value="fkbM_fam"/>
    <property type="match status" value="1"/>
</dbReference>
<dbReference type="PANTHER" id="PTHR36973:SF4">
    <property type="entry name" value="NODULATION PROTEIN"/>
    <property type="match status" value="1"/>
</dbReference>
<evidence type="ECO:0000313" key="2">
    <source>
        <dbReference type="EMBL" id="MBD2182181.1"/>
    </source>
</evidence>
<dbReference type="RefSeq" id="WP_190464991.1">
    <property type="nucleotide sequence ID" value="NZ_JACJPW010000032.1"/>
</dbReference>
<dbReference type="SUPFAM" id="SSF53335">
    <property type="entry name" value="S-adenosyl-L-methionine-dependent methyltransferases"/>
    <property type="match status" value="1"/>
</dbReference>
<reference evidence="2" key="2">
    <citation type="submission" date="2020-08" db="EMBL/GenBank/DDBJ databases">
        <authorList>
            <person name="Chen M."/>
            <person name="Teng W."/>
            <person name="Zhao L."/>
            <person name="Hu C."/>
            <person name="Zhou Y."/>
            <person name="Han B."/>
            <person name="Song L."/>
            <person name="Shu W."/>
        </authorList>
    </citation>
    <scope>NUCLEOTIDE SEQUENCE</scope>
    <source>
        <strain evidence="2">FACHB-1375</strain>
    </source>
</reference>
<dbReference type="GO" id="GO:0032259">
    <property type="term" value="P:methylation"/>
    <property type="evidence" value="ECO:0007669"/>
    <property type="project" value="UniProtKB-KW"/>
</dbReference>
<dbReference type="EMBL" id="JACJPW010000032">
    <property type="protein sequence ID" value="MBD2182181.1"/>
    <property type="molecule type" value="Genomic_DNA"/>
</dbReference>
<dbReference type="Pfam" id="PF05050">
    <property type="entry name" value="Methyltransf_21"/>
    <property type="match status" value="1"/>
</dbReference>
<gene>
    <name evidence="2" type="ORF">H6G03_13900</name>
</gene>
<proteinExistence type="predicted"/>
<dbReference type="InterPro" id="IPR053188">
    <property type="entry name" value="FkbM_Methyltransferase"/>
</dbReference>
<dbReference type="InterPro" id="IPR006342">
    <property type="entry name" value="FkbM_mtfrase"/>
</dbReference>
<sequence length="324" mass="36760">MPVFLKSLKQNGHLERIHITVCIVGSRKIEGRDDYGSQGWDIFAPNLSIYGLDADPEACEQANADIEARQVNWTEKHIPLALWNCEGSFPIYVTNFPGCSSLYPPNESYLERFQEQNLDWHKLVATVEIETTTLDNFCATEGINEIDFLQLDVQGAEKQVLEGGIKILEKSIISLKTEVEFNYLYVGQPLFSDIDIYLRDKGFRLFDLSLEGRAVRKDSLISSSVHPGTLFVGNAFYFRDLVQGNVANNPNTPEKMFKLACLADMLEFTDYALEILAYLTRNYGNDKNYNFAREIVESLSQIPPLVEKGLDSLPIIVEMRSYLT</sequence>
<evidence type="ECO:0000313" key="3">
    <source>
        <dbReference type="Proteomes" id="UP000641646"/>
    </source>
</evidence>
<dbReference type="Proteomes" id="UP000641646">
    <property type="component" value="Unassembled WGS sequence"/>
</dbReference>
<evidence type="ECO:0000259" key="1">
    <source>
        <dbReference type="Pfam" id="PF05050"/>
    </source>
</evidence>
<comment type="caution">
    <text evidence="2">The sequence shown here is derived from an EMBL/GenBank/DDBJ whole genome shotgun (WGS) entry which is preliminary data.</text>
</comment>
<dbReference type="Gene3D" id="3.40.50.150">
    <property type="entry name" value="Vaccinia Virus protein VP39"/>
    <property type="match status" value="1"/>
</dbReference>
<protein>
    <submittedName>
        <fullName evidence="2">FkbM family methyltransferase</fullName>
    </submittedName>
</protein>
<organism evidence="2 3">
    <name type="scientific">Aerosakkonema funiforme FACHB-1375</name>
    <dbReference type="NCBI Taxonomy" id="2949571"/>
    <lineage>
        <taxon>Bacteria</taxon>
        <taxon>Bacillati</taxon>
        <taxon>Cyanobacteriota</taxon>
        <taxon>Cyanophyceae</taxon>
        <taxon>Oscillatoriophycideae</taxon>
        <taxon>Aerosakkonematales</taxon>
        <taxon>Aerosakkonemataceae</taxon>
        <taxon>Aerosakkonema</taxon>
    </lineage>
</organism>
<keyword evidence="3" id="KW-1185">Reference proteome</keyword>